<dbReference type="PANTHER" id="PTHR18806">
    <property type="entry name" value="RBM25 PROTEIN"/>
    <property type="match status" value="1"/>
</dbReference>
<proteinExistence type="predicted"/>
<sequence length="981" mass="115086">MADPNSLPTSLTTSYPTTSAGSVGYMMMSYPGRPPMVPMQPSVGMPYMPIGAAGPPIMPTIMPMPPMMAPATGMVSSTIQQPPFRNQRARKPNASSKAQLIVKPPSVTISAPSTINTLASQDIPKGPPVTVFVGNITDKAPDLMIRQILASCGHVMSWKRVQAFGFCEFGNPDAALRAHRLLHEMEIGSRKLVVRVDAKTQDVLDEYKAEKRKNMKSDDSKKDVPENEDYMDADMRTMDENVKKRIQDILQDYKDQMQKYNPPSGDDDKPKTGAEVTEARVQQTHQRLMQLTKSSTSSSNLNMKIDLDTVEYAEDGKRDLISREIGKFREIMKKQEEEKELERKKREEREKERERYRSPRSPSTNGRGRSQSYQSISSTRSITPESRSPRNRSRVRSRSRDRDRRNPDRSRERERDRDREHRDRERERDKDRDRERDRERERERDRDRDRDQHRDRDHDRERVRDRDRDNDRTDVDSRDRDRNRDRDRDRDHERSPRDRDERPDKDMVREKEEEEELKEQRKRERAAREREASYQERLKSWETREKYKSREAAKEKEKRRIKEEEKQKEAKRLKEFLEDYDDERDDAKYYKGRELQRKLADRELEIEMDNRDRQKEKEELEELKAKIYSSDSNNPEFEFAKLLKAREELYKPKLLIDVTEEQQRKEKQHEKEKEAEREKRRERDREREEWEREQQQQKRVDEQRRAAFADEDAATGEHLKNDAAQLAASSPSSSSWTRKESSAVTASTTEAADRGPDEDGDVDEGDKPMFNRSLSSSPAPMAVPSPDNYSTPPMPVPPPSHLPQSNDKLDDAADSNDNRKKKRKLDVKDVFNNDDDDSLQPKQKRKLVPIDYNDDKKLKESKSETPKSQEEKRKHIKTLIDKIPTDKASLFKYALDWSSVDNNLMEKRIRPWINKKIIEYIGEPEPTLVDFICSKVLAGSEPQSILDDVQMVLDEEAEVFVVKMWRLLIYEVEAKKLGLMK</sequence>
<feature type="domain" description="PWI" evidence="6">
    <location>
        <begin position="888"/>
        <end position="981"/>
    </location>
</feature>
<dbReference type="PROSITE" id="PS50102">
    <property type="entry name" value="RRM"/>
    <property type="match status" value="1"/>
</dbReference>
<comment type="caution">
    <text evidence="7">The sequence shown here is derived from an EMBL/GenBank/DDBJ whole genome shotgun (WGS) entry which is preliminary data.</text>
</comment>
<feature type="compositionally biased region" description="Basic and acidic residues" evidence="4">
    <location>
        <begin position="518"/>
        <end position="567"/>
    </location>
</feature>
<dbReference type="InterPro" id="IPR036483">
    <property type="entry name" value="PWI_dom_sf"/>
</dbReference>
<dbReference type="GO" id="GO:0005681">
    <property type="term" value="C:spliceosomal complex"/>
    <property type="evidence" value="ECO:0007669"/>
    <property type="project" value="TreeGrafter"/>
</dbReference>
<feature type="region of interest" description="Disordered" evidence="4">
    <location>
        <begin position="327"/>
        <end position="567"/>
    </location>
</feature>
<evidence type="ECO:0000256" key="2">
    <source>
        <dbReference type="ARBA" id="ARBA00022884"/>
    </source>
</evidence>
<evidence type="ECO:0000256" key="4">
    <source>
        <dbReference type="SAM" id="MobiDB-lite"/>
    </source>
</evidence>
<dbReference type="InterPro" id="IPR052768">
    <property type="entry name" value="RBM25"/>
</dbReference>
<evidence type="ECO:0000256" key="1">
    <source>
        <dbReference type="ARBA" id="ARBA00022664"/>
    </source>
</evidence>
<dbReference type="Pfam" id="PF01480">
    <property type="entry name" value="PWI"/>
    <property type="match status" value="1"/>
</dbReference>
<dbReference type="InterPro" id="IPR002483">
    <property type="entry name" value="PWI_dom"/>
</dbReference>
<feature type="compositionally biased region" description="Low complexity" evidence="4">
    <location>
        <begin position="773"/>
        <end position="786"/>
    </location>
</feature>
<gene>
    <name evidence="7" type="ORF">V9T40_010650</name>
</gene>
<dbReference type="AlphaFoldDB" id="A0AAN9T7I0"/>
<organism evidence="7 8">
    <name type="scientific">Parthenolecanium corni</name>
    <dbReference type="NCBI Taxonomy" id="536013"/>
    <lineage>
        <taxon>Eukaryota</taxon>
        <taxon>Metazoa</taxon>
        <taxon>Ecdysozoa</taxon>
        <taxon>Arthropoda</taxon>
        <taxon>Hexapoda</taxon>
        <taxon>Insecta</taxon>
        <taxon>Pterygota</taxon>
        <taxon>Neoptera</taxon>
        <taxon>Paraneoptera</taxon>
        <taxon>Hemiptera</taxon>
        <taxon>Sternorrhyncha</taxon>
        <taxon>Coccoidea</taxon>
        <taxon>Coccidae</taxon>
        <taxon>Parthenolecanium</taxon>
    </lineage>
</organism>
<dbReference type="GO" id="GO:0006397">
    <property type="term" value="P:mRNA processing"/>
    <property type="evidence" value="ECO:0007669"/>
    <property type="project" value="UniProtKB-KW"/>
</dbReference>
<dbReference type="Pfam" id="PF00076">
    <property type="entry name" value="RRM_1"/>
    <property type="match status" value="1"/>
</dbReference>
<feature type="compositionally biased region" description="Basic and acidic residues" evidence="4">
    <location>
        <begin position="215"/>
        <end position="225"/>
    </location>
</feature>
<evidence type="ECO:0000256" key="3">
    <source>
        <dbReference type="PROSITE-ProRule" id="PRU00176"/>
    </source>
</evidence>
<feature type="compositionally biased region" description="Pro residues" evidence="4">
    <location>
        <begin position="792"/>
        <end position="801"/>
    </location>
</feature>
<feature type="compositionally biased region" description="Low complexity" evidence="4">
    <location>
        <begin position="369"/>
        <end position="386"/>
    </location>
</feature>
<evidence type="ECO:0000313" key="7">
    <source>
        <dbReference type="EMBL" id="KAK7573459.1"/>
    </source>
</evidence>
<protein>
    <recommendedName>
        <fullName evidence="9">RNA-binding protein 25</fullName>
    </recommendedName>
</protein>
<dbReference type="SMART" id="SM00311">
    <property type="entry name" value="PWI"/>
    <property type="match status" value="1"/>
</dbReference>
<feature type="compositionally biased region" description="Basic and acidic residues" evidence="4">
    <location>
        <begin position="398"/>
        <end position="511"/>
    </location>
</feature>
<dbReference type="InterPro" id="IPR000504">
    <property type="entry name" value="RRM_dom"/>
</dbReference>
<evidence type="ECO:0008006" key="9">
    <source>
        <dbReference type="Google" id="ProtNLM"/>
    </source>
</evidence>
<feature type="compositionally biased region" description="Basic and acidic residues" evidence="4">
    <location>
        <begin position="661"/>
        <end position="708"/>
    </location>
</feature>
<feature type="compositionally biased region" description="Low complexity" evidence="4">
    <location>
        <begin position="723"/>
        <end position="750"/>
    </location>
</feature>
<dbReference type="SUPFAM" id="SSF54928">
    <property type="entry name" value="RNA-binding domain, RBD"/>
    <property type="match status" value="1"/>
</dbReference>
<dbReference type="FunFam" id="1.20.1390.10:FF:000004">
    <property type="entry name" value="RNA-binding motif protein 25"/>
    <property type="match status" value="1"/>
</dbReference>
<feature type="compositionally biased region" description="Basic and acidic residues" evidence="4">
    <location>
        <begin position="327"/>
        <end position="357"/>
    </location>
</feature>
<dbReference type="InterPro" id="IPR035979">
    <property type="entry name" value="RBD_domain_sf"/>
</dbReference>
<keyword evidence="1" id="KW-0507">mRNA processing</keyword>
<dbReference type="Proteomes" id="UP001367676">
    <property type="component" value="Unassembled WGS sequence"/>
</dbReference>
<keyword evidence="8" id="KW-1185">Reference proteome</keyword>
<keyword evidence="2 3" id="KW-0694">RNA-binding</keyword>
<evidence type="ECO:0000313" key="8">
    <source>
        <dbReference type="Proteomes" id="UP001367676"/>
    </source>
</evidence>
<dbReference type="CDD" id="cd12446">
    <property type="entry name" value="RRM_RBM25"/>
    <property type="match status" value="1"/>
</dbReference>
<dbReference type="SMART" id="SM00360">
    <property type="entry name" value="RRM"/>
    <property type="match status" value="1"/>
</dbReference>
<feature type="domain" description="RRM" evidence="5">
    <location>
        <begin position="129"/>
        <end position="199"/>
    </location>
</feature>
<reference evidence="7 8" key="1">
    <citation type="submission" date="2024-03" db="EMBL/GenBank/DDBJ databases">
        <title>Adaptation during the transition from Ophiocordyceps entomopathogen to insect associate is accompanied by gene loss and intensified selection.</title>
        <authorList>
            <person name="Ward C.M."/>
            <person name="Onetto C.A."/>
            <person name="Borneman A.R."/>
        </authorList>
    </citation>
    <scope>NUCLEOTIDE SEQUENCE [LARGE SCALE GENOMIC DNA]</scope>
    <source>
        <strain evidence="7">AWRI1</strain>
        <tissue evidence="7">Single Adult Female</tissue>
    </source>
</reference>
<dbReference type="GO" id="GO:0000381">
    <property type="term" value="P:regulation of alternative mRNA splicing, via spliceosome"/>
    <property type="evidence" value="ECO:0007669"/>
    <property type="project" value="TreeGrafter"/>
</dbReference>
<dbReference type="Gene3D" id="3.30.70.330">
    <property type="match status" value="1"/>
</dbReference>
<dbReference type="EMBL" id="JBBCAQ010000037">
    <property type="protein sequence ID" value="KAK7573459.1"/>
    <property type="molecule type" value="Genomic_DNA"/>
</dbReference>
<evidence type="ECO:0000259" key="5">
    <source>
        <dbReference type="PROSITE" id="PS50102"/>
    </source>
</evidence>
<name>A0AAN9T7I0_9HEMI</name>
<dbReference type="PROSITE" id="PS51025">
    <property type="entry name" value="PWI"/>
    <property type="match status" value="1"/>
</dbReference>
<evidence type="ECO:0000259" key="6">
    <source>
        <dbReference type="PROSITE" id="PS51025"/>
    </source>
</evidence>
<dbReference type="GO" id="GO:0003729">
    <property type="term" value="F:mRNA binding"/>
    <property type="evidence" value="ECO:0007669"/>
    <property type="project" value="TreeGrafter"/>
</dbReference>
<dbReference type="InterPro" id="IPR012677">
    <property type="entry name" value="Nucleotide-bd_a/b_plait_sf"/>
</dbReference>
<dbReference type="Gene3D" id="1.20.1390.10">
    <property type="entry name" value="PWI domain"/>
    <property type="match status" value="1"/>
</dbReference>
<dbReference type="PANTHER" id="PTHR18806:SF4">
    <property type="entry name" value="RNA-BINDING PROTEIN 25"/>
    <property type="match status" value="1"/>
</dbReference>
<dbReference type="SUPFAM" id="SSF101233">
    <property type="entry name" value="PWI domain"/>
    <property type="match status" value="1"/>
</dbReference>
<feature type="region of interest" description="Disordered" evidence="4">
    <location>
        <begin position="653"/>
        <end position="873"/>
    </location>
</feature>
<accession>A0AAN9T7I0</accession>
<dbReference type="InterPro" id="IPR034268">
    <property type="entry name" value="RBM25_RRM"/>
</dbReference>
<feature type="region of interest" description="Disordered" evidence="4">
    <location>
        <begin position="211"/>
        <end position="235"/>
    </location>
</feature>
<feature type="compositionally biased region" description="Basic and acidic residues" evidence="4">
    <location>
        <begin position="853"/>
        <end position="873"/>
    </location>
</feature>